<dbReference type="InterPro" id="IPR017998">
    <property type="entry name" value="Chaperone_TCP-1"/>
</dbReference>
<evidence type="ECO:0000256" key="3">
    <source>
        <dbReference type="ARBA" id="ARBA00022490"/>
    </source>
</evidence>
<dbReference type="PROSITE" id="PS00750">
    <property type="entry name" value="TCP1_1"/>
    <property type="match status" value="1"/>
</dbReference>
<evidence type="ECO:0000256" key="5">
    <source>
        <dbReference type="ARBA" id="ARBA00022840"/>
    </source>
</evidence>
<keyword evidence="9" id="KW-1185">Reference proteome</keyword>
<dbReference type="InterPro" id="IPR027409">
    <property type="entry name" value="GroEL-like_apical_dom_sf"/>
</dbReference>
<dbReference type="PANTHER" id="PTHR11353">
    <property type="entry name" value="CHAPERONIN"/>
    <property type="match status" value="1"/>
</dbReference>
<dbReference type="InterPro" id="IPR012722">
    <property type="entry name" value="Chap_CCT_zeta"/>
</dbReference>
<dbReference type="InterPro" id="IPR027410">
    <property type="entry name" value="TCP-1-like_intermed_sf"/>
</dbReference>
<dbReference type="NCBIfam" id="TIGR02347">
    <property type="entry name" value="chap_CCT_zeta"/>
    <property type="match status" value="1"/>
</dbReference>
<dbReference type="Pfam" id="PF00118">
    <property type="entry name" value="Cpn60_TCP1"/>
    <property type="match status" value="1"/>
</dbReference>
<reference evidence="8" key="2">
    <citation type="submission" date="2014-03" db="EMBL/GenBank/DDBJ databases">
        <title>The whipworm genome and dual-species transcriptomics of an intimate host-pathogen interaction.</title>
        <authorList>
            <person name="Foth B.J."/>
            <person name="Tsai I.J."/>
            <person name="Reid A.J."/>
            <person name="Bancroft A.J."/>
            <person name="Nichol S."/>
            <person name="Tracey A."/>
            <person name="Holroyd N."/>
            <person name="Cotton J.A."/>
            <person name="Stanley E.J."/>
            <person name="Zarowiecki M."/>
            <person name="Liu J.Z."/>
            <person name="Huckvale T."/>
            <person name="Cooper P.J."/>
            <person name="Grencis R.K."/>
            <person name="Berriman M."/>
        </authorList>
    </citation>
    <scope>NUCLEOTIDE SEQUENCE [LARGE SCALE GENOMIC DNA]</scope>
</reference>
<dbReference type="CDD" id="cd03342">
    <property type="entry name" value="TCP1_zeta"/>
    <property type="match status" value="1"/>
</dbReference>
<dbReference type="PROSITE" id="PS00751">
    <property type="entry name" value="TCP1_2"/>
    <property type="match status" value="1"/>
</dbReference>
<dbReference type="GO" id="GO:0016887">
    <property type="term" value="F:ATP hydrolysis activity"/>
    <property type="evidence" value="ECO:0007669"/>
    <property type="project" value="InterPro"/>
</dbReference>
<evidence type="ECO:0000313" key="8">
    <source>
        <dbReference type="EMBL" id="CDW53969.1"/>
    </source>
</evidence>
<dbReference type="SUPFAM" id="SSF54849">
    <property type="entry name" value="GroEL-intermediate domain like"/>
    <property type="match status" value="1"/>
</dbReference>
<dbReference type="EMBL" id="HG805875">
    <property type="protein sequence ID" value="CDW53969.1"/>
    <property type="molecule type" value="Genomic_DNA"/>
</dbReference>
<dbReference type="Proteomes" id="UP000030665">
    <property type="component" value="Unassembled WGS sequence"/>
</dbReference>
<protein>
    <submittedName>
        <fullName evidence="8">Cpn60 TCP1 domain containing protein</fullName>
    </submittedName>
</protein>
<dbReference type="GO" id="GO:0051082">
    <property type="term" value="F:unfolded protein binding"/>
    <property type="evidence" value="ECO:0007669"/>
    <property type="project" value="InterPro"/>
</dbReference>
<dbReference type="STRING" id="36087.A0A077Z242"/>
<comment type="similarity">
    <text evidence="2 7">Belongs to the TCP-1 chaperonin family.</text>
</comment>
<dbReference type="FunFam" id="3.50.7.10:FF:000004">
    <property type="entry name" value="T-complex protein 1 subunit zeta"/>
    <property type="match status" value="1"/>
</dbReference>
<dbReference type="FunFam" id="1.10.560.10:FF:000058">
    <property type="entry name" value="T-complex protein 1 subunit zeta"/>
    <property type="match status" value="1"/>
</dbReference>
<keyword evidence="3" id="KW-0963">Cytoplasm</keyword>
<sequence>MASLLRLNPKAEYARSAAALEVNALAARGLLEVMKTNLGPKGTVKMLISGSGGIKLTKDGNVLLNEMQITHPTATLIAKASTAQNDITGDGTSSIIVLIGEMLKQAEMYVSEGVHPRIIFEGFEIAKDICLKVLNVQNVELFCMRAMISKVLESMKISPPMNRELLMDVARTSLRTKVASKLADHLTEIVVDAVLSIQREGEPLDLHMVEIMEMHHQSEMDTALIRGLVLDHGARHPDMKKHVRNAYILICNVALDFEKTDVNTSLMYKTSTEREAQLKGERAFVDNRVKKIIELKRKVCAEAGGKEECNFVVINQKGIDPLSLDMFVKEGIVALRRAKRRNMERLPLACGGVAVNSVDNLTPEVLGRAGLVYEHVLGEDKFTFIEECENPKSVTILIKGPNQHSITQIKDAIYDGLRAVKNTLTDGVVLPGAGAFEVAAHCELMKVKDKVDGRKKLGVQAYADALMVIVKSLAENAGHNASDAALKLVEQRMKTNMAVGINLITGDAFLPEESGIYDNYCVKKNMINSCSVIASNLLLVDEILRSGMSTKK</sequence>
<dbReference type="InterPro" id="IPR027413">
    <property type="entry name" value="GROEL-like_equatorial_sf"/>
</dbReference>
<dbReference type="InterPro" id="IPR002194">
    <property type="entry name" value="Chaperonin_TCP-1_CS"/>
</dbReference>
<dbReference type="SUPFAM" id="SSF48592">
    <property type="entry name" value="GroEL equatorial domain-like"/>
    <property type="match status" value="1"/>
</dbReference>
<dbReference type="InterPro" id="IPR002423">
    <property type="entry name" value="Cpn60/GroEL/TCP-1"/>
</dbReference>
<keyword evidence="6 7" id="KW-0143">Chaperone</keyword>
<evidence type="ECO:0000313" key="9">
    <source>
        <dbReference type="Proteomes" id="UP000030665"/>
    </source>
</evidence>
<organism evidence="8 9">
    <name type="scientific">Trichuris trichiura</name>
    <name type="common">Whipworm</name>
    <name type="synonym">Trichocephalus trichiurus</name>
    <dbReference type="NCBI Taxonomy" id="36087"/>
    <lineage>
        <taxon>Eukaryota</taxon>
        <taxon>Metazoa</taxon>
        <taxon>Ecdysozoa</taxon>
        <taxon>Nematoda</taxon>
        <taxon>Enoplea</taxon>
        <taxon>Dorylaimia</taxon>
        <taxon>Trichinellida</taxon>
        <taxon>Trichuridae</taxon>
        <taxon>Trichuris</taxon>
    </lineage>
</organism>
<dbReference type="Gene3D" id="3.50.7.10">
    <property type="entry name" value="GroEL"/>
    <property type="match status" value="1"/>
</dbReference>
<dbReference type="PRINTS" id="PR00304">
    <property type="entry name" value="TCOMPLEXTCP1"/>
</dbReference>
<dbReference type="AlphaFoldDB" id="A0A077Z242"/>
<evidence type="ECO:0000256" key="6">
    <source>
        <dbReference type="ARBA" id="ARBA00023186"/>
    </source>
</evidence>
<dbReference type="FunFam" id="3.30.260.10:FF:000029">
    <property type="entry name" value="Chaperonin containing TCP1 subunit 6B"/>
    <property type="match status" value="1"/>
</dbReference>
<comment type="subcellular location">
    <subcellularLocation>
        <location evidence="1">Cytoplasm</location>
    </subcellularLocation>
</comment>
<proteinExistence type="inferred from homology"/>
<keyword evidence="5 7" id="KW-0067">ATP-binding</keyword>
<evidence type="ECO:0000256" key="1">
    <source>
        <dbReference type="ARBA" id="ARBA00004496"/>
    </source>
</evidence>
<name>A0A077Z242_TRITR</name>
<dbReference type="Gene3D" id="1.10.560.10">
    <property type="entry name" value="GroEL-like equatorial domain"/>
    <property type="match status" value="1"/>
</dbReference>
<evidence type="ECO:0000256" key="4">
    <source>
        <dbReference type="ARBA" id="ARBA00022741"/>
    </source>
</evidence>
<dbReference type="OrthoDB" id="10052040at2759"/>
<dbReference type="GO" id="GO:0140662">
    <property type="term" value="F:ATP-dependent protein folding chaperone"/>
    <property type="evidence" value="ECO:0007669"/>
    <property type="project" value="InterPro"/>
</dbReference>
<dbReference type="SUPFAM" id="SSF52029">
    <property type="entry name" value="GroEL apical domain-like"/>
    <property type="match status" value="1"/>
</dbReference>
<evidence type="ECO:0000256" key="7">
    <source>
        <dbReference type="RuleBase" id="RU004187"/>
    </source>
</evidence>
<reference evidence="8" key="1">
    <citation type="submission" date="2014-01" db="EMBL/GenBank/DDBJ databases">
        <authorList>
            <person name="Aslett M."/>
        </authorList>
    </citation>
    <scope>NUCLEOTIDE SEQUENCE</scope>
</reference>
<evidence type="ECO:0000256" key="2">
    <source>
        <dbReference type="ARBA" id="ARBA00008020"/>
    </source>
</evidence>
<gene>
    <name evidence="8" type="ORF">TTRE_0000223801</name>
</gene>
<accession>A0A077Z242</accession>
<keyword evidence="4 7" id="KW-0547">Nucleotide-binding</keyword>
<dbReference type="GO" id="GO:0005524">
    <property type="term" value="F:ATP binding"/>
    <property type="evidence" value="ECO:0007669"/>
    <property type="project" value="UniProtKB-KW"/>
</dbReference>
<dbReference type="Gene3D" id="3.30.260.10">
    <property type="entry name" value="TCP-1-like chaperonin intermediate domain"/>
    <property type="match status" value="1"/>
</dbReference>
<dbReference type="FunFam" id="1.10.560.10:FF:000038">
    <property type="entry name" value="Chaperonin containing TCP1 subunit 6B"/>
    <property type="match status" value="1"/>
</dbReference>
<dbReference type="GO" id="GO:0005829">
    <property type="term" value="C:cytosol"/>
    <property type="evidence" value="ECO:0007669"/>
    <property type="project" value="UniProtKB-ARBA"/>
</dbReference>
<dbReference type="FunFam" id="3.30.260.10:FF:000017">
    <property type="entry name" value="T-complex protein 1 subunit zeta"/>
    <property type="match status" value="1"/>
</dbReference>